<evidence type="ECO:0000256" key="1">
    <source>
        <dbReference type="ARBA" id="ARBA00004141"/>
    </source>
</evidence>
<evidence type="ECO:0000313" key="8">
    <source>
        <dbReference type="EMBL" id="KPV54912.1"/>
    </source>
</evidence>
<dbReference type="Proteomes" id="UP000050509">
    <property type="component" value="Unassembled WGS sequence"/>
</dbReference>
<sequence length="311" mass="33245">MRNHQLGSAPITALVLAAACWGGATVITKHVLTDVPPLTLLVLQLTVSVVFLWAIVLMQRMRLPQRRDIVRLGGIGILNPGLAYTFGLLGLTYTTASMSTLLWAAEPILILGLAWLILCERLTRTLLVFSLLAITGVVLVAGIDVGVEQTSLLLGNGLILSGVACCALYTVLTRRMVTNLDPLLIVTLQQSLALAWALAIWPLEWAREGAVSLTTISPASWGWAALSGVLYYALAFWCYIIGLKQMPASMVGLFLNLIPIFGVGAAYLFLGERLTLVQSIGGVLILVAVVMVLRWQRGDATTASAAAPTGL</sequence>
<proteinExistence type="inferred from homology"/>
<feature type="transmembrane region" description="Helical" evidence="6">
    <location>
        <begin position="253"/>
        <end position="270"/>
    </location>
</feature>
<feature type="transmembrane region" description="Helical" evidence="6">
    <location>
        <begin position="101"/>
        <end position="119"/>
    </location>
</feature>
<keyword evidence="9" id="KW-1185">Reference proteome</keyword>
<dbReference type="PANTHER" id="PTHR32322">
    <property type="entry name" value="INNER MEMBRANE TRANSPORTER"/>
    <property type="match status" value="1"/>
</dbReference>
<feature type="transmembrane region" description="Helical" evidence="6">
    <location>
        <begin position="38"/>
        <end position="57"/>
    </location>
</feature>
<comment type="caution">
    <text evidence="8">The sequence shown here is derived from an EMBL/GenBank/DDBJ whole genome shotgun (WGS) entry which is preliminary data.</text>
</comment>
<evidence type="ECO:0000256" key="5">
    <source>
        <dbReference type="ARBA" id="ARBA00023136"/>
    </source>
</evidence>
<comment type="subcellular location">
    <subcellularLocation>
        <location evidence="1">Membrane</location>
        <topology evidence="1">Multi-pass membrane protein</topology>
    </subcellularLocation>
</comment>
<feature type="transmembrane region" description="Helical" evidence="6">
    <location>
        <begin position="126"/>
        <end position="147"/>
    </location>
</feature>
<dbReference type="SUPFAM" id="SSF103481">
    <property type="entry name" value="Multidrug resistance efflux transporter EmrE"/>
    <property type="match status" value="2"/>
</dbReference>
<dbReference type="InterPro" id="IPR037185">
    <property type="entry name" value="EmrE-like"/>
</dbReference>
<protein>
    <recommendedName>
        <fullName evidence="7">EamA domain-containing protein</fullName>
    </recommendedName>
</protein>
<gene>
    <name evidence="8" type="ORF">SE17_00815</name>
</gene>
<name>A0A0P9DHD3_9CHLR</name>
<dbReference type="InterPro" id="IPR050638">
    <property type="entry name" value="AA-Vitamin_Transporters"/>
</dbReference>
<evidence type="ECO:0000256" key="6">
    <source>
        <dbReference type="SAM" id="Phobius"/>
    </source>
</evidence>
<feature type="transmembrane region" description="Helical" evidence="6">
    <location>
        <begin position="153"/>
        <end position="171"/>
    </location>
</feature>
<dbReference type="EMBL" id="LJCR01000007">
    <property type="protein sequence ID" value="KPV54912.1"/>
    <property type="molecule type" value="Genomic_DNA"/>
</dbReference>
<evidence type="ECO:0000256" key="4">
    <source>
        <dbReference type="ARBA" id="ARBA00022989"/>
    </source>
</evidence>
<dbReference type="Gene3D" id="1.10.3730.20">
    <property type="match status" value="1"/>
</dbReference>
<feature type="domain" description="EamA" evidence="7">
    <location>
        <begin position="154"/>
        <end position="293"/>
    </location>
</feature>
<reference evidence="8 9" key="1">
    <citation type="submission" date="2015-09" db="EMBL/GenBank/DDBJ databases">
        <title>Draft genome sequence of Kouleothrix aurantiaca JCM 19913.</title>
        <authorList>
            <person name="Hemp J."/>
        </authorList>
    </citation>
    <scope>NUCLEOTIDE SEQUENCE [LARGE SCALE GENOMIC DNA]</scope>
    <source>
        <strain evidence="8 9">COM-B</strain>
    </source>
</reference>
<dbReference type="InterPro" id="IPR000620">
    <property type="entry name" value="EamA_dom"/>
</dbReference>
<feature type="transmembrane region" description="Helical" evidence="6">
    <location>
        <begin position="69"/>
        <end position="89"/>
    </location>
</feature>
<accession>A0A0P9DHD3</accession>
<feature type="transmembrane region" description="Helical" evidence="6">
    <location>
        <begin position="183"/>
        <end position="201"/>
    </location>
</feature>
<dbReference type="PANTHER" id="PTHR32322:SF2">
    <property type="entry name" value="EAMA DOMAIN-CONTAINING PROTEIN"/>
    <property type="match status" value="1"/>
</dbReference>
<feature type="transmembrane region" description="Helical" evidence="6">
    <location>
        <begin position="221"/>
        <end position="241"/>
    </location>
</feature>
<evidence type="ECO:0000259" key="7">
    <source>
        <dbReference type="Pfam" id="PF00892"/>
    </source>
</evidence>
<dbReference type="GO" id="GO:0016020">
    <property type="term" value="C:membrane"/>
    <property type="evidence" value="ECO:0007669"/>
    <property type="project" value="UniProtKB-SubCell"/>
</dbReference>
<comment type="similarity">
    <text evidence="2">Belongs to the EamA transporter family.</text>
</comment>
<evidence type="ECO:0000313" key="9">
    <source>
        <dbReference type="Proteomes" id="UP000050509"/>
    </source>
</evidence>
<dbReference type="PROSITE" id="PS51257">
    <property type="entry name" value="PROKAR_LIPOPROTEIN"/>
    <property type="match status" value="1"/>
</dbReference>
<organism evidence="8 9">
    <name type="scientific">Kouleothrix aurantiaca</name>
    <dbReference type="NCBI Taxonomy" id="186479"/>
    <lineage>
        <taxon>Bacteria</taxon>
        <taxon>Bacillati</taxon>
        <taxon>Chloroflexota</taxon>
        <taxon>Chloroflexia</taxon>
        <taxon>Chloroflexales</taxon>
        <taxon>Roseiflexineae</taxon>
        <taxon>Roseiflexaceae</taxon>
        <taxon>Kouleothrix</taxon>
    </lineage>
</organism>
<keyword evidence="3 6" id="KW-0812">Transmembrane</keyword>
<dbReference type="Pfam" id="PF00892">
    <property type="entry name" value="EamA"/>
    <property type="match status" value="2"/>
</dbReference>
<feature type="domain" description="EamA" evidence="7">
    <location>
        <begin position="11"/>
        <end position="140"/>
    </location>
</feature>
<evidence type="ECO:0000256" key="3">
    <source>
        <dbReference type="ARBA" id="ARBA00022692"/>
    </source>
</evidence>
<feature type="transmembrane region" description="Helical" evidence="6">
    <location>
        <begin position="276"/>
        <end position="295"/>
    </location>
</feature>
<dbReference type="AlphaFoldDB" id="A0A0P9DHD3"/>
<keyword evidence="5 6" id="KW-0472">Membrane</keyword>
<keyword evidence="4 6" id="KW-1133">Transmembrane helix</keyword>
<evidence type="ECO:0000256" key="2">
    <source>
        <dbReference type="ARBA" id="ARBA00007362"/>
    </source>
</evidence>